<gene>
    <name evidence="2" type="ORF">SAMN05421753_10790</name>
</gene>
<accession>A0A1I3GQM8</accession>
<dbReference type="OrthoDB" id="256753at2"/>
<dbReference type="Proteomes" id="UP000199518">
    <property type="component" value="Unassembled WGS sequence"/>
</dbReference>
<dbReference type="EMBL" id="FOQD01000007">
    <property type="protein sequence ID" value="SFI25694.1"/>
    <property type="molecule type" value="Genomic_DNA"/>
</dbReference>
<feature type="domain" description="Zinc-ribbon" evidence="1">
    <location>
        <begin position="4"/>
        <end position="99"/>
    </location>
</feature>
<organism evidence="2 3">
    <name type="scientific">Planctomicrobium piriforme</name>
    <dbReference type="NCBI Taxonomy" id="1576369"/>
    <lineage>
        <taxon>Bacteria</taxon>
        <taxon>Pseudomonadati</taxon>
        <taxon>Planctomycetota</taxon>
        <taxon>Planctomycetia</taxon>
        <taxon>Planctomycetales</taxon>
        <taxon>Planctomycetaceae</taxon>
        <taxon>Planctomicrobium</taxon>
    </lineage>
</organism>
<dbReference type="Pfam" id="PF10005">
    <property type="entry name" value="Zn_ribbon_DZR_6"/>
    <property type="match status" value="1"/>
</dbReference>
<evidence type="ECO:0000259" key="1">
    <source>
        <dbReference type="Pfam" id="PF10005"/>
    </source>
</evidence>
<evidence type="ECO:0000313" key="3">
    <source>
        <dbReference type="Proteomes" id="UP000199518"/>
    </source>
</evidence>
<evidence type="ECO:0000313" key="2">
    <source>
        <dbReference type="EMBL" id="SFI25694.1"/>
    </source>
</evidence>
<name>A0A1I3GQM8_9PLAN</name>
<proteinExistence type="predicted"/>
<protein>
    <recommendedName>
        <fullName evidence="1">Zinc-ribbon domain-containing protein</fullName>
    </recommendedName>
</protein>
<dbReference type="STRING" id="1576369.SAMN05421753_10790"/>
<dbReference type="InterPro" id="IPR031321">
    <property type="entry name" value="UCP012641"/>
</dbReference>
<dbReference type="AlphaFoldDB" id="A0A1I3GQM8"/>
<dbReference type="Gene3D" id="3.40.390.70">
    <property type="match status" value="1"/>
</dbReference>
<dbReference type="Pfam" id="PF15887">
    <property type="entry name" value="Peptidase_Mx"/>
    <property type="match status" value="1"/>
</dbReference>
<dbReference type="RefSeq" id="WP_092049891.1">
    <property type="nucleotide sequence ID" value="NZ_FOQD01000007.1"/>
</dbReference>
<keyword evidence="3" id="KW-1185">Reference proteome</keyword>
<dbReference type="PIRSF" id="PIRSF012641">
    <property type="entry name" value="UCP012641"/>
    <property type="match status" value="1"/>
</dbReference>
<dbReference type="InterPro" id="IPR011201">
    <property type="entry name" value="Zinc-ribbon_6_bact"/>
</dbReference>
<reference evidence="3" key="1">
    <citation type="submission" date="2016-10" db="EMBL/GenBank/DDBJ databases">
        <authorList>
            <person name="Varghese N."/>
            <person name="Submissions S."/>
        </authorList>
    </citation>
    <scope>NUCLEOTIDE SEQUENCE [LARGE SCALE GENOMIC DNA]</scope>
    <source>
        <strain evidence="3">DSM 26348</strain>
    </source>
</reference>
<sequence>MKTFRCVCNNQLFFGNTVCLACQREAVFCPRCREVTSLVPNDDGTFHCGKESCAAHLQKCHNYVTEFVCNGGIEISDDPEQQQTLCEHCRLTEVIPDLTIEGNRELWARLEDAKRRVLYTIELLNLPIGRTENDVEPKLVFDFEADLDTPVYTGHDNGRIIINIREADDVEREKARVAFREPQRTLVGHFRHELGHYYWDTLIKGQREEEYRALFGDERSPDYDTALAAYYQNGPAADWQGNYISAYATMHPWEDFAETFGTYLDLVSILDTARHRNGRDFRGQDCAKLLAEYQQVGILANELNREMGLKDLVPEVFGPKVAEKICYVHRLVANAGASTKDEKRLTAATA</sequence>